<gene>
    <name evidence="3" type="ORF">Prubr_27840</name>
</gene>
<dbReference type="EMBL" id="AP023359">
    <property type="protein sequence ID" value="BCJ65763.1"/>
    <property type="molecule type" value="Genomic_DNA"/>
</dbReference>
<proteinExistence type="inferred from homology"/>
<evidence type="ECO:0000313" key="3">
    <source>
        <dbReference type="EMBL" id="BCJ65763.1"/>
    </source>
</evidence>
<dbReference type="InterPro" id="IPR029058">
    <property type="entry name" value="AB_hydrolase_fold"/>
</dbReference>
<dbReference type="InterPro" id="IPR001031">
    <property type="entry name" value="Thioesterase"/>
</dbReference>
<dbReference type="Proteomes" id="UP000680866">
    <property type="component" value="Chromosome"/>
</dbReference>
<feature type="domain" description="Thioesterase" evidence="2">
    <location>
        <begin position="18"/>
        <end position="231"/>
    </location>
</feature>
<evidence type="ECO:0000259" key="2">
    <source>
        <dbReference type="Pfam" id="PF00975"/>
    </source>
</evidence>
<sequence>MTVNDWFCRASDVEAPVRLFCFPFAGGNAAAFLPWQRMLGPDVELWVAQLPGRGARLLEPPLDDLDELVARLAAAVAARGDRPFALFGHSLGALVAFEVARTLRRDGLPGPHSLWVAGAEGPGTRSVEDRLHDLPDPELIEALRDYGGTPAELLDDPEMMELLLPGLRADFALDECYTYRAGAPLDLPVHVLLADRDPHVDPARAAGWSQETSRPVHRHVFPGGHFFLFPHQATITALLATVLAADHTPTR</sequence>
<dbReference type="SUPFAM" id="SSF53474">
    <property type="entry name" value="alpha/beta-Hydrolases"/>
    <property type="match status" value="1"/>
</dbReference>
<keyword evidence="4" id="KW-1185">Reference proteome</keyword>
<dbReference type="RefSeq" id="WP_212825416.1">
    <property type="nucleotide sequence ID" value="NZ_AP023359.1"/>
</dbReference>
<accession>A0A810N1Y3</accession>
<organism evidence="3 4">
    <name type="scientific">Polymorphospora rubra</name>
    <dbReference type="NCBI Taxonomy" id="338584"/>
    <lineage>
        <taxon>Bacteria</taxon>
        <taxon>Bacillati</taxon>
        <taxon>Actinomycetota</taxon>
        <taxon>Actinomycetes</taxon>
        <taxon>Micromonosporales</taxon>
        <taxon>Micromonosporaceae</taxon>
        <taxon>Polymorphospora</taxon>
    </lineage>
</organism>
<dbReference type="KEGG" id="pry:Prubr_27840"/>
<dbReference type="InterPro" id="IPR012223">
    <property type="entry name" value="TEII"/>
</dbReference>
<dbReference type="PANTHER" id="PTHR11487:SF0">
    <property type="entry name" value="S-ACYL FATTY ACID SYNTHASE THIOESTERASE, MEDIUM CHAIN"/>
    <property type="match status" value="1"/>
</dbReference>
<evidence type="ECO:0000256" key="1">
    <source>
        <dbReference type="ARBA" id="ARBA00007169"/>
    </source>
</evidence>
<dbReference type="PANTHER" id="PTHR11487">
    <property type="entry name" value="THIOESTERASE"/>
    <property type="match status" value="1"/>
</dbReference>
<dbReference type="Gene3D" id="3.40.50.1820">
    <property type="entry name" value="alpha/beta hydrolase"/>
    <property type="match status" value="1"/>
</dbReference>
<dbReference type="Pfam" id="PF00975">
    <property type="entry name" value="Thioesterase"/>
    <property type="match status" value="1"/>
</dbReference>
<evidence type="ECO:0000313" key="4">
    <source>
        <dbReference type="Proteomes" id="UP000680866"/>
    </source>
</evidence>
<name>A0A810N1Y3_9ACTN</name>
<comment type="similarity">
    <text evidence="1">Belongs to the thioesterase family.</text>
</comment>
<protein>
    <submittedName>
        <fullName evidence="3">Thioesterase</fullName>
    </submittedName>
</protein>
<reference evidence="3" key="1">
    <citation type="submission" date="2020-08" db="EMBL/GenBank/DDBJ databases">
        <title>Whole genome shotgun sequence of Polymorphospora rubra NBRC 101157.</title>
        <authorList>
            <person name="Komaki H."/>
            <person name="Tamura T."/>
        </authorList>
    </citation>
    <scope>NUCLEOTIDE SEQUENCE</scope>
    <source>
        <strain evidence="3">NBRC 101157</strain>
    </source>
</reference>
<dbReference type="AlphaFoldDB" id="A0A810N1Y3"/>
<dbReference type="GO" id="GO:0008610">
    <property type="term" value="P:lipid biosynthetic process"/>
    <property type="evidence" value="ECO:0007669"/>
    <property type="project" value="TreeGrafter"/>
</dbReference>